<evidence type="ECO:0008006" key="3">
    <source>
        <dbReference type="Google" id="ProtNLM"/>
    </source>
</evidence>
<dbReference type="Gene3D" id="3.30.710.10">
    <property type="entry name" value="Potassium Channel Kv1.1, Chain A"/>
    <property type="match status" value="1"/>
</dbReference>
<keyword evidence="2" id="KW-1185">Reference proteome</keyword>
<dbReference type="AlphaFoldDB" id="A0A6A4GCR5"/>
<dbReference type="OrthoDB" id="3184970at2759"/>
<dbReference type="SUPFAM" id="SSF54695">
    <property type="entry name" value="POZ domain"/>
    <property type="match status" value="1"/>
</dbReference>
<sequence>DADVVIRSSDNVDFRLHKKNLECTTGFFLMDPVKLSESSSTLMILFQFIYPRRFPSLKELDFQSLRLLVEAAEKYEVFGLIYACEVNLRRFLNSNAREVLELAAKHDYLDLIEELKPTLVTTRLSELTEILPSHIYKPWVRTT</sequence>
<dbReference type="EMBL" id="ML770566">
    <property type="protein sequence ID" value="KAE9383309.1"/>
    <property type="molecule type" value="Genomic_DNA"/>
</dbReference>
<gene>
    <name evidence="1" type="ORF">BT96DRAFT_844178</name>
</gene>
<name>A0A6A4GCR5_9AGAR</name>
<feature type="non-terminal residue" evidence="1">
    <location>
        <position position="1"/>
    </location>
</feature>
<protein>
    <recommendedName>
        <fullName evidence="3">BTB domain-containing protein</fullName>
    </recommendedName>
</protein>
<accession>A0A6A4GCR5</accession>
<evidence type="ECO:0000313" key="1">
    <source>
        <dbReference type="EMBL" id="KAE9383309.1"/>
    </source>
</evidence>
<dbReference type="Proteomes" id="UP000799118">
    <property type="component" value="Unassembled WGS sequence"/>
</dbReference>
<organism evidence="1 2">
    <name type="scientific">Gymnopus androsaceus JB14</name>
    <dbReference type="NCBI Taxonomy" id="1447944"/>
    <lineage>
        <taxon>Eukaryota</taxon>
        <taxon>Fungi</taxon>
        <taxon>Dikarya</taxon>
        <taxon>Basidiomycota</taxon>
        <taxon>Agaricomycotina</taxon>
        <taxon>Agaricomycetes</taxon>
        <taxon>Agaricomycetidae</taxon>
        <taxon>Agaricales</taxon>
        <taxon>Marasmiineae</taxon>
        <taxon>Omphalotaceae</taxon>
        <taxon>Gymnopus</taxon>
    </lineage>
</organism>
<proteinExistence type="predicted"/>
<reference evidence="1" key="1">
    <citation type="journal article" date="2019" name="Environ. Microbiol.">
        <title>Fungal ecological strategies reflected in gene transcription - a case study of two litter decomposers.</title>
        <authorList>
            <person name="Barbi F."/>
            <person name="Kohler A."/>
            <person name="Barry K."/>
            <person name="Baskaran P."/>
            <person name="Daum C."/>
            <person name="Fauchery L."/>
            <person name="Ihrmark K."/>
            <person name="Kuo A."/>
            <person name="LaButti K."/>
            <person name="Lipzen A."/>
            <person name="Morin E."/>
            <person name="Grigoriev I.V."/>
            <person name="Henrissat B."/>
            <person name="Lindahl B."/>
            <person name="Martin F."/>
        </authorList>
    </citation>
    <scope>NUCLEOTIDE SEQUENCE</scope>
    <source>
        <strain evidence="1">JB14</strain>
    </source>
</reference>
<evidence type="ECO:0000313" key="2">
    <source>
        <dbReference type="Proteomes" id="UP000799118"/>
    </source>
</evidence>
<dbReference type="InterPro" id="IPR011333">
    <property type="entry name" value="SKP1/BTB/POZ_sf"/>
</dbReference>